<dbReference type="SUPFAM" id="SSF51126">
    <property type="entry name" value="Pectin lyase-like"/>
    <property type="match status" value="1"/>
</dbReference>
<dbReference type="OrthoDB" id="2019149at2759"/>
<comment type="pathway">
    <text evidence="2 11">Glycan metabolism; pectin degradation; 2-dehydro-3-deoxy-D-gluconate from pectin: step 1/5.</text>
</comment>
<sequence length="372" mass="40244">MKIFVLPLVTLAGIAVGTAATANVECGSPDSWTEGPAQAPLVNSTGVCSGEQARTQPPPGAIVVDATGAYNGSYKTVAEGVANVPNTTDEHTLFVFPGVYHEQVVVPKLNGPLVLQGYTCDTMSYAANEVTITQAKAQKDIPPEIENNRNFLTTTLGFKSKSGVKVYNLNVANTAGKIEELGQAVAVYVDNTDYGFYACNFTGYQDTLCAQKGRELYARSFISGAVDFIFGQKSMAWFESCDLESVGEGWVTANGNKNATIASEYVFNKAHVFGLNESMNGTAHLGRPWGEYARVVFQNSELGDVVNLEGWTPWDDKTSTDNVYFKEFNNNGPGAVTDKRVAYSGQLDAAVDITEILGDDYESQWWVDTKFL</sequence>
<dbReference type="InterPro" id="IPR012334">
    <property type="entry name" value="Pectin_lyas_fold"/>
</dbReference>
<dbReference type="PANTHER" id="PTHR31321:SF57">
    <property type="entry name" value="PECTINESTERASE 53-RELATED"/>
    <property type="match status" value="1"/>
</dbReference>
<keyword evidence="7 11" id="KW-0378">Hydrolase</keyword>
<evidence type="ECO:0000256" key="6">
    <source>
        <dbReference type="ARBA" id="ARBA00022729"/>
    </source>
</evidence>
<protein>
    <recommendedName>
        <fullName evidence="4 11">Pectinesterase</fullName>
        <ecNumber evidence="4 11">3.1.1.11</ecNumber>
    </recommendedName>
</protein>
<keyword evidence="8 11" id="KW-0063">Aspartyl esterase</keyword>
<gene>
    <name evidence="13" type="ORF">F444_21575</name>
</gene>
<evidence type="ECO:0000256" key="3">
    <source>
        <dbReference type="ARBA" id="ARBA00008891"/>
    </source>
</evidence>
<evidence type="ECO:0000313" key="14">
    <source>
        <dbReference type="Proteomes" id="UP000028582"/>
    </source>
</evidence>
<feature type="domain" description="Pectinesterase catalytic" evidence="12">
    <location>
        <begin position="71"/>
        <end position="346"/>
    </location>
</feature>
<dbReference type="AlphaFoldDB" id="A0A080Z0N8"/>
<reference evidence="13 14" key="1">
    <citation type="submission" date="2013-11" db="EMBL/GenBank/DDBJ databases">
        <title>The Genome Sequence of Phytophthora parasitica P1976.</title>
        <authorList>
            <consortium name="The Broad Institute Genomics Platform"/>
            <person name="Russ C."/>
            <person name="Tyler B."/>
            <person name="Panabieres F."/>
            <person name="Shan W."/>
            <person name="Tripathy S."/>
            <person name="Grunwald N."/>
            <person name="Machado M."/>
            <person name="Johnson C.S."/>
            <person name="Walker B."/>
            <person name="Young S."/>
            <person name="Zeng Q."/>
            <person name="Gargeya S."/>
            <person name="Fitzgerald M."/>
            <person name="Haas B."/>
            <person name="Abouelleil A."/>
            <person name="Allen A.W."/>
            <person name="Alvarado L."/>
            <person name="Arachchi H.M."/>
            <person name="Berlin A.M."/>
            <person name="Chapman S.B."/>
            <person name="Gainer-Dewar J."/>
            <person name="Goldberg J."/>
            <person name="Griggs A."/>
            <person name="Gujja S."/>
            <person name="Hansen M."/>
            <person name="Howarth C."/>
            <person name="Imamovic A."/>
            <person name="Ireland A."/>
            <person name="Larimer J."/>
            <person name="McCowan C."/>
            <person name="Murphy C."/>
            <person name="Pearson M."/>
            <person name="Poon T.W."/>
            <person name="Priest M."/>
            <person name="Roberts A."/>
            <person name="Saif S."/>
            <person name="Shea T."/>
            <person name="Sisk P."/>
            <person name="Sykes S."/>
            <person name="Wortman J."/>
            <person name="Nusbaum C."/>
            <person name="Birren B."/>
        </authorList>
    </citation>
    <scope>NUCLEOTIDE SEQUENCE [LARGE SCALE GENOMIC DNA]</scope>
    <source>
        <strain evidence="13 14">P1976</strain>
    </source>
</reference>
<comment type="subcellular location">
    <subcellularLocation>
        <location evidence="1">Secreted</location>
    </subcellularLocation>
</comment>
<evidence type="ECO:0000256" key="2">
    <source>
        <dbReference type="ARBA" id="ARBA00005184"/>
    </source>
</evidence>
<dbReference type="EC" id="3.1.1.11" evidence="4 11"/>
<comment type="catalytic activity">
    <reaction evidence="9 11">
        <text>[(1-&gt;4)-alpha-D-galacturonosyl methyl ester](n) + n H2O = [(1-&gt;4)-alpha-D-galacturonosyl](n) + n methanol + n H(+)</text>
        <dbReference type="Rhea" id="RHEA:22380"/>
        <dbReference type="Rhea" id="RHEA-COMP:14570"/>
        <dbReference type="Rhea" id="RHEA-COMP:14573"/>
        <dbReference type="ChEBI" id="CHEBI:15377"/>
        <dbReference type="ChEBI" id="CHEBI:15378"/>
        <dbReference type="ChEBI" id="CHEBI:17790"/>
        <dbReference type="ChEBI" id="CHEBI:140522"/>
        <dbReference type="ChEBI" id="CHEBI:140523"/>
        <dbReference type="EC" id="3.1.1.11"/>
    </reaction>
</comment>
<dbReference type="PROSITE" id="PS00503">
    <property type="entry name" value="PECTINESTERASE_2"/>
    <property type="match status" value="1"/>
</dbReference>
<dbReference type="EMBL" id="ANJA01003970">
    <property type="protein sequence ID" value="ETO60199.1"/>
    <property type="molecule type" value="Genomic_DNA"/>
</dbReference>
<comment type="similarity">
    <text evidence="3">Belongs to the pectinesterase family.</text>
</comment>
<evidence type="ECO:0000259" key="12">
    <source>
        <dbReference type="Pfam" id="PF01095"/>
    </source>
</evidence>
<dbReference type="Proteomes" id="UP000028582">
    <property type="component" value="Unassembled WGS sequence"/>
</dbReference>
<dbReference type="Gene3D" id="2.160.20.10">
    <property type="entry name" value="Single-stranded right-handed beta-helix, Pectin lyase-like"/>
    <property type="match status" value="1"/>
</dbReference>
<dbReference type="GO" id="GO:0030599">
    <property type="term" value="F:pectinesterase activity"/>
    <property type="evidence" value="ECO:0007669"/>
    <property type="project" value="UniProtKB-UniRule"/>
</dbReference>
<feature type="signal peptide" evidence="11">
    <location>
        <begin position="1"/>
        <end position="20"/>
    </location>
</feature>
<evidence type="ECO:0000256" key="8">
    <source>
        <dbReference type="ARBA" id="ARBA00023085"/>
    </source>
</evidence>
<keyword evidence="6 11" id="KW-0732">Signal</keyword>
<dbReference type="InterPro" id="IPR000070">
    <property type="entry name" value="Pectinesterase_cat"/>
</dbReference>
<evidence type="ECO:0000256" key="4">
    <source>
        <dbReference type="ARBA" id="ARBA00013229"/>
    </source>
</evidence>
<keyword evidence="5" id="KW-0964">Secreted</keyword>
<feature type="chain" id="PRO_5005105625" description="Pectinesterase" evidence="11">
    <location>
        <begin position="21"/>
        <end position="372"/>
    </location>
</feature>
<evidence type="ECO:0000256" key="10">
    <source>
        <dbReference type="PROSITE-ProRule" id="PRU10040"/>
    </source>
</evidence>
<evidence type="ECO:0000256" key="11">
    <source>
        <dbReference type="RuleBase" id="RU000589"/>
    </source>
</evidence>
<organism evidence="13 14">
    <name type="scientific">Phytophthora nicotianae P1976</name>
    <dbReference type="NCBI Taxonomy" id="1317066"/>
    <lineage>
        <taxon>Eukaryota</taxon>
        <taxon>Sar</taxon>
        <taxon>Stramenopiles</taxon>
        <taxon>Oomycota</taxon>
        <taxon>Peronosporomycetes</taxon>
        <taxon>Peronosporales</taxon>
        <taxon>Peronosporaceae</taxon>
        <taxon>Phytophthora</taxon>
    </lineage>
</organism>
<dbReference type="FunFam" id="2.160.20.10:FF:000014">
    <property type="entry name" value="Pectinesterase"/>
    <property type="match status" value="1"/>
</dbReference>
<dbReference type="GO" id="GO:0005576">
    <property type="term" value="C:extracellular region"/>
    <property type="evidence" value="ECO:0007669"/>
    <property type="project" value="UniProtKB-SubCell"/>
</dbReference>
<evidence type="ECO:0000256" key="5">
    <source>
        <dbReference type="ARBA" id="ARBA00022525"/>
    </source>
</evidence>
<evidence type="ECO:0000256" key="1">
    <source>
        <dbReference type="ARBA" id="ARBA00004613"/>
    </source>
</evidence>
<evidence type="ECO:0000256" key="7">
    <source>
        <dbReference type="ARBA" id="ARBA00022801"/>
    </source>
</evidence>
<dbReference type="InterPro" id="IPR033131">
    <property type="entry name" value="Pectinesterase_Asp_AS"/>
</dbReference>
<name>A0A080Z0N8_PHYNI</name>
<dbReference type="PANTHER" id="PTHR31321">
    <property type="entry name" value="ACYL-COA THIOESTER HYDROLASE YBHC-RELATED"/>
    <property type="match status" value="1"/>
</dbReference>
<evidence type="ECO:0000313" key="13">
    <source>
        <dbReference type="EMBL" id="ETO60199.1"/>
    </source>
</evidence>
<proteinExistence type="inferred from homology"/>
<evidence type="ECO:0000256" key="9">
    <source>
        <dbReference type="ARBA" id="ARBA00047928"/>
    </source>
</evidence>
<dbReference type="GO" id="GO:0042545">
    <property type="term" value="P:cell wall modification"/>
    <property type="evidence" value="ECO:0007669"/>
    <property type="project" value="UniProtKB-UniRule"/>
</dbReference>
<dbReference type="Pfam" id="PF01095">
    <property type="entry name" value="Pectinesterase"/>
    <property type="match status" value="1"/>
</dbReference>
<dbReference type="UniPathway" id="UPA00545">
    <property type="reaction ID" value="UER00823"/>
</dbReference>
<dbReference type="InterPro" id="IPR011050">
    <property type="entry name" value="Pectin_lyase_fold/virulence"/>
</dbReference>
<comment type="caution">
    <text evidence="13">The sequence shown here is derived from an EMBL/GenBank/DDBJ whole genome shotgun (WGS) entry which is preliminary data.</text>
</comment>
<dbReference type="GO" id="GO:0045490">
    <property type="term" value="P:pectin catabolic process"/>
    <property type="evidence" value="ECO:0007669"/>
    <property type="project" value="UniProtKB-UniRule"/>
</dbReference>
<accession>A0A080Z0N8</accession>
<feature type="active site" evidence="10">
    <location>
        <position position="227"/>
    </location>
</feature>